<evidence type="ECO:0000256" key="2">
    <source>
        <dbReference type="ARBA" id="ARBA00008766"/>
    </source>
</evidence>
<evidence type="ECO:0000256" key="6">
    <source>
        <dbReference type="RuleBase" id="RU000590"/>
    </source>
</evidence>
<dbReference type="PANTHER" id="PTHR46112:SF2">
    <property type="entry name" value="XAA-PRO AMINOPEPTIDASE P-RELATED"/>
    <property type="match status" value="1"/>
</dbReference>
<evidence type="ECO:0000256" key="3">
    <source>
        <dbReference type="ARBA" id="ARBA00022723"/>
    </source>
</evidence>
<sequence length="466" mass="51414">MKSTDGYSTTTHRTVISFRILLLLVVLVTACFRVTTNPLLAWDSTLGENDCNDIHAFSDLPDHCADVPPIQANEFEQRQNNLAKALHDLNASAYITEPGASGIYFANVSSTQWHLSERPLLFVFIPEAAGKESVRMKLTILAPKFEQTRAKLLPVPFDNIEYIVWPEEQSPYEVLINATNLSEGNIYVDAGTRYFIVDGLQKAYKNGEVSIAPSEVAELRERKSANEIALMKCANEQSVDSFKATLLALRGVHKKMHVGMRESEARNMMASALEAVGLEEGSCLTLFGENAALPHGSGTDKVLSKYSFALFDCTGSLHGYKSDLTRTVALPDSEIRTEHLVIWHRVRNAQNAALAQAREGAVAKTVDEIARKSLSILELDQYFTHRLGHGIGLEVHETPYLNGGSEVVLETGHCFSDEPGVYIEEQVTQVRQVGVRLEDCFCIGENGKAFLLTQDVGGQASDPWNP</sequence>
<keyword evidence="3 6" id="KW-0479">Metal-binding</keyword>
<dbReference type="InterPro" id="IPR001131">
    <property type="entry name" value="Peptidase_M24B_aminopep-P_CS"/>
</dbReference>
<evidence type="ECO:0000256" key="5">
    <source>
        <dbReference type="ARBA" id="ARBA00023211"/>
    </source>
</evidence>
<keyword evidence="5" id="KW-0464">Manganese</keyword>
<comment type="similarity">
    <text evidence="2 6">Belongs to the peptidase M24B family.</text>
</comment>
<organism evidence="8 9">
    <name type="scientific">Marasmius crinis-equi</name>
    <dbReference type="NCBI Taxonomy" id="585013"/>
    <lineage>
        <taxon>Eukaryota</taxon>
        <taxon>Fungi</taxon>
        <taxon>Dikarya</taxon>
        <taxon>Basidiomycota</taxon>
        <taxon>Agaricomycotina</taxon>
        <taxon>Agaricomycetes</taxon>
        <taxon>Agaricomycetidae</taxon>
        <taxon>Agaricales</taxon>
        <taxon>Marasmiineae</taxon>
        <taxon>Marasmiaceae</taxon>
        <taxon>Marasmius</taxon>
    </lineage>
</organism>
<dbReference type="InterPro" id="IPR036005">
    <property type="entry name" value="Creatinase/aminopeptidase-like"/>
</dbReference>
<dbReference type="PROSITE" id="PS00491">
    <property type="entry name" value="PROLINE_PEPTIDASE"/>
    <property type="match status" value="1"/>
</dbReference>
<keyword evidence="9" id="KW-1185">Reference proteome</keyword>
<accession>A0ABR3FYZ8</accession>
<dbReference type="InterPro" id="IPR000994">
    <property type="entry name" value="Pept_M24"/>
</dbReference>
<comment type="caution">
    <text evidence="8">The sequence shown here is derived from an EMBL/GenBank/DDBJ whole genome shotgun (WGS) entry which is preliminary data.</text>
</comment>
<name>A0ABR3FYZ8_9AGAR</name>
<keyword evidence="4" id="KW-0378">Hydrolase</keyword>
<evidence type="ECO:0000313" key="8">
    <source>
        <dbReference type="EMBL" id="KAL0580781.1"/>
    </source>
</evidence>
<dbReference type="SUPFAM" id="SSF55920">
    <property type="entry name" value="Creatinase/aminopeptidase"/>
    <property type="match status" value="1"/>
</dbReference>
<proteinExistence type="inferred from homology"/>
<dbReference type="EMBL" id="JBAHYK010000023">
    <property type="protein sequence ID" value="KAL0580781.1"/>
    <property type="molecule type" value="Genomic_DNA"/>
</dbReference>
<dbReference type="Proteomes" id="UP001465976">
    <property type="component" value="Unassembled WGS sequence"/>
</dbReference>
<evidence type="ECO:0000256" key="1">
    <source>
        <dbReference type="ARBA" id="ARBA00001936"/>
    </source>
</evidence>
<evidence type="ECO:0000313" key="9">
    <source>
        <dbReference type="Proteomes" id="UP001465976"/>
    </source>
</evidence>
<evidence type="ECO:0000259" key="7">
    <source>
        <dbReference type="Pfam" id="PF00557"/>
    </source>
</evidence>
<dbReference type="Gene3D" id="3.40.350.10">
    <property type="entry name" value="Creatinase/prolidase N-terminal domain"/>
    <property type="match status" value="1"/>
</dbReference>
<reference evidence="8 9" key="1">
    <citation type="submission" date="2024-02" db="EMBL/GenBank/DDBJ databases">
        <title>A draft genome for the cacao thread blight pathogen Marasmius crinis-equi.</title>
        <authorList>
            <person name="Cohen S.P."/>
            <person name="Baruah I.K."/>
            <person name="Amoako-Attah I."/>
            <person name="Bukari Y."/>
            <person name="Meinhardt L.W."/>
            <person name="Bailey B.A."/>
        </authorList>
    </citation>
    <scope>NUCLEOTIDE SEQUENCE [LARGE SCALE GENOMIC DNA]</scope>
    <source>
        <strain evidence="8 9">GH-76</strain>
    </source>
</reference>
<dbReference type="PANTHER" id="PTHR46112">
    <property type="entry name" value="AMINOPEPTIDASE"/>
    <property type="match status" value="1"/>
</dbReference>
<dbReference type="InterPro" id="IPR050659">
    <property type="entry name" value="Peptidase_M24B"/>
</dbReference>
<comment type="cofactor">
    <cofactor evidence="1">
        <name>Mn(2+)</name>
        <dbReference type="ChEBI" id="CHEBI:29035"/>
    </cofactor>
</comment>
<feature type="domain" description="Peptidase M24" evidence="7">
    <location>
        <begin position="231"/>
        <end position="444"/>
    </location>
</feature>
<gene>
    <name evidence="8" type="ORF">V5O48_001246</name>
</gene>
<dbReference type="Gene3D" id="3.90.230.10">
    <property type="entry name" value="Creatinase/methionine aminopeptidase superfamily"/>
    <property type="match status" value="1"/>
</dbReference>
<dbReference type="Pfam" id="PF00557">
    <property type="entry name" value="Peptidase_M24"/>
    <property type="match status" value="1"/>
</dbReference>
<dbReference type="InterPro" id="IPR029149">
    <property type="entry name" value="Creatin/AminoP/Spt16_N"/>
</dbReference>
<protein>
    <recommendedName>
        <fullName evidence="7">Peptidase M24 domain-containing protein</fullName>
    </recommendedName>
</protein>
<dbReference type="PROSITE" id="PS51257">
    <property type="entry name" value="PROKAR_LIPOPROTEIN"/>
    <property type="match status" value="1"/>
</dbReference>
<evidence type="ECO:0000256" key="4">
    <source>
        <dbReference type="ARBA" id="ARBA00022801"/>
    </source>
</evidence>